<evidence type="ECO:0000256" key="7">
    <source>
        <dbReference type="ARBA" id="ARBA00023295"/>
    </source>
</evidence>
<keyword evidence="7 9" id="KW-0326">Glycosidase</keyword>
<dbReference type="GO" id="GO:0000324">
    <property type="term" value="C:fungal-type vacuole"/>
    <property type="evidence" value="ECO:0007669"/>
    <property type="project" value="TreeGrafter"/>
</dbReference>
<evidence type="ECO:0000256" key="6">
    <source>
        <dbReference type="ARBA" id="ARBA00023277"/>
    </source>
</evidence>
<keyword evidence="8 9" id="KW-0624">Polysaccharide degradation</keyword>
<dbReference type="Pfam" id="PF00723">
    <property type="entry name" value="Glyco_hydro_15"/>
    <property type="match status" value="1"/>
</dbReference>
<reference evidence="14 15" key="1">
    <citation type="submission" date="2015-01" db="EMBL/GenBank/DDBJ databases">
        <title>The Genome Sequence of Exophiala mesophila CBS40295.</title>
        <authorList>
            <consortium name="The Broad Institute Genomics Platform"/>
            <person name="Cuomo C."/>
            <person name="de Hoog S."/>
            <person name="Gorbushina A."/>
            <person name="Stielow B."/>
            <person name="Teixiera M."/>
            <person name="Abouelleil A."/>
            <person name="Chapman S.B."/>
            <person name="Priest M."/>
            <person name="Young S.K."/>
            <person name="Wortman J."/>
            <person name="Nusbaum C."/>
            <person name="Birren B."/>
        </authorList>
    </citation>
    <scope>NUCLEOTIDE SEQUENCE [LARGE SCALE GENOMIC DNA]</scope>
    <source>
        <strain evidence="14 15">CBS 40295</strain>
    </source>
</reference>
<dbReference type="InterPro" id="IPR012341">
    <property type="entry name" value="6hp_glycosidase-like_sf"/>
</dbReference>
<evidence type="ECO:0000256" key="3">
    <source>
        <dbReference type="ARBA" id="ARBA00022729"/>
    </source>
</evidence>
<dbReference type="SMART" id="SM01065">
    <property type="entry name" value="CBM_2"/>
    <property type="match status" value="1"/>
</dbReference>
<feature type="chain" id="PRO_5002237811" description="Glucoamylase" evidence="12">
    <location>
        <begin position="19"/>
        <end position="655"/>
    </location>
</feature>
<dbReference type="Gene3D" id="1.50.10.10">
    <property type="match status" value="1"/>
</dbReference>
<keyword evidence="6 9" id="KW-0119">Carbohydrate metabolism</keyword>
<dbReference type="SUPFAM" id="SSF48208">
    <property type="entry name" value="Six-hairpin glycosidases"/>
    <property type="match status" value="1"/>
</dbReference>
<dbReference type="RefSeq" id="XP_016220322.1">
    <property type="nucleotide sequence ID" value="XM_016373411.1"/>
</dbReference>
<evidence type="ECO:0000256" key="11">
    <source>
        <dbReference type="PIRSR" id="PIRSR001031-2"/>
    </source>
</evidence>
<keyword evidence="15" id="KW-1185">Reference proteome</keyword>
<dbReference type="EMBL" id="KN847525">
    <property type="protein sequence ID" value="KIV88748.1"/>
    <property type="molecule type" value="Genomic_DNA"/>
</dbReference>
<evidence type="ECO:0000256" key="5">
    <source>
        <dbReference type="ARBA" id="ARBA00023180"/>
    </source>
</evidence>
<keyword evidence="4 9" id="KW-0378">Hydrolase</keyword>
<dbReference type="OrthoDB" id="6123450at2759"/>
<sequence length="655" mass="71132">MLWPTALTTALLASVAVSSPSLHLRQQQENVLANLSLADFVAQERTIALQGVLANIGGLNSSLVEGASPGVVVASPSTVNPNYFFTWTRDSALTYIMLIDELIFGNTSLKGTIEDYTSAQAFLQTVTNPSGSLYPAGDGLGEPKFYTNLTRFDGTWGRPQRDGPALRAIAFMNLAPVLFALNETDEFRRIYWPLVTNDLLYTSQYWNQACHDKLILSTRLIRTGYDLWEEVHGNSFFTVAAQHRALVQGALLAEEIGEECEFCQQADQILCLLSNNFWNETGGYITADINVNNVNRSGINADPLLAAITNFDYNATCDSVYQPCNSRILATHKVVVDAFRNLYPINKNATAPKAVLIGRYPEDTYFKGGAWPLCTFAAAELLYDAAAQLNEIGTLSIDEDSLAFFQDLYPDANVSDYTGNELRVITGAMTTYADGFISAVQQYILPNGSISEQINTTSGASYSASKLTWSFASFITASQRRARQYPPSWGAWTDLAHGNLTSSQCESSSYNATGQYLPATGAGAPNITNLTSLCYSEVIFSVNATTSFGTNVFLAGNVSQLGGALDDPEKIILPLNPGNYSSTNPVWYVDIWLEAGEGVEYQYILQQSNGTFRFEGGQLRNLTVGGCGSGNVTRVNDVFNTTMGTNANANASVSA</sequence>
<dbReference type="STRING" id="212818.A0A0D1ZPL8"/>
<dbReference type="InterPro" id="IPR046966">
    <property type="entry name" value="Glucoamylase_active_site"/>
</dbReference>
<dbReference type="OMA" id="NNFWNET"/>
<evidence type="ECO:0000256" key="9">
    <source>
        <dbReference type="PIRNR" id="PIRNR001031"/>
    </source>
</evidence>
<dbReference type="InterPro" id="IPR008291">
    <property type="entry name" value="Glucoamylase_SBD"/>
</dbReference>
<evidence type="ECO:0000259" key="13">
    <source>
        <dbReference type="PROSITE" id="PS51166"/>
    </source>
</evidence>
<dbReference type="SUPFAM" id="SSF49452">
    <property type="entry name" value="Starch-binding domain-like"/>
    <property type="match status" value="1"/>
</dbReference>
<dbReference type="GeneID" id="27326244"/>
<dbReference type="HOGENOM" id="CLU_012173_1_0_1"/>
<dbReference type="InterPro" id="IPR002044">
    <property type="entry name" value="CBM20"/>
</dbReference>
<feature type="domain" description="CBM20" evidence="13">
    <location>
        <begin position="530"/>
        <end position="641"/>
    </location>
</feature>
<feature type="active site" description="Proton acceptor" evidence="10">
    <location>
        <position position="226"/>
    </location>
</feature>
<dbReference type="PROSITE" id="PS51166">
    <property type="entry name" value="CBM20"/>
    <property type="match status" value="1"/>
</dbReference>
<dbReference type="InterPro" id="IPR011613">
    <property type="entry name" value="GH15-like"/>
</dbReference>
<accession>A0A0D1ZPL8</accession>
<dbReference type="PANTHER" id="PTHR31616">
    <property type="entry name" value="TREHALASE"/>
    <property type="match status" value="1"/>
</dbReference>
<evidence type="ECO:0000256" key="2">
    <source>
        <dbReference type="ARBA" id="ARBA00006188"/>
    </source>
</evidence>
<comment type="catalytic activity">
    <reaction evidence="1 9">
        <text>Hydrolysis of terminal (1-&gt;4)-linked alpha-D-glucose residues successively from non-reducing ends of the chains with release of beta-D-glucose.</text>
        <dbReference type="EC" id="3.2.1.3"/>
    </reaction>
</comment>
<name>A0A0D1ZPL8_EXOME</name>
<dbReference type="GO" id="GO:0004339">
    <property type="term" value="F:glucan 1,4-alpha-glucosidase activity"/>
    <property type="evidence" value="ECO:0007669"/>
    <property type="project" value="UniProtKB-EC"/>
</dbReference>
<evidence type="ECO:0000256" key="10">
    <source>
        <dbReference type="PIRSR" id="PIRSR001031-1"/>
    </source>
</evidence>
<dbReference type="FunFam" id="1.50.10.10:FF:000018">
    <property type="entry name" value="Glucoamylase"/>
    <property type="match status" value="1"/>
</dbReference>
<feature type="signal peptide" evidence="12">
    <location>
        <begin position="1"/>
        <end position="18"/>
    </location>
</feature>
<evidence type="ECO:0000313" key="15">
    <source>
        <dbReference type="Proteomes" id="UP000054302"/>
    </source>
</evidence>
<protein>
    <recommendedName>
        <fullName evidence="9">Glucoamylase</fullName>
        <ecNumber evidence="9">3.2.1.3</ecNumber>
    </recommendedName>
    <alternativeName>
        <fullName evidence="9">1,4-alpha-D-glucan glucohydrolase</fullName>
    </alternativeName>
    <alternativeName>
        <fullName evidence="9">Glucan 1,4-alpha-glucosidase</fullName>
    </alternativeName>
</protein>
<dbReference type="PROSITE" id="PS00820">
    <property type="entry name" value="GLUCOAMYLASE"/>
    <property type="match status" value="1"/>
</dbReference>
<evidence type="ECO:0000313" key="14">
    <source>
        <dbReference type="EMBL" id="KIV88748.1"/>
    </source>
</evidence>
<dbReference type="EC" id="3.2.1.3" evidence="9"/>
<dbReference type="PRINTS" id="PR00736">
    <property type="entry name" value="GLHYDRLASE15"/>
</dbReference>
<dbReference type="Gene3D" id="2.60.40.10">
    <property type="entry name" value="Immunoglobulins"/>
    <property type="match status" value="1"/>
</dbReference>
<dbReference type="Proteomes" id="UP000054302">
    <property type="component" value="Unassembled WGS sequence"/>
</dbReference>
<keyword evidence="5" id="KW-0325">Glycoprotein</keyword>
<dbReference type="GO" id="GO:2001070">
    <property type="term" value="F:starch binding"/>
    <property type="evidence" value="ECO:0007669"/>
    <property type="project" value="InterPro"/>
</dbReference>
<dbReference type="InterPro" id="IPR000165">
    <property type="entry name" value="Glucoamylase"/>
</dbReference>
<evidence type="ECO:0000256" key="4">
    <source>
        <dbReference type="ARBA" id="ARBA00022801"/>
    </source>
</evidence>
<dbReference type="InterPro" id="IPR013783">
    <property type="entry name" value="Ig-like_fold"/>
</dbReference>
<feature type="active site" description="Proton donor" evidence="10">
    <location>
        <position position="229"/>
    </location>
</feature>
<evidence type="ECO:0000256" key="1">
    <source>
        <dbReference type="ARBA" id="ARBA00001863"/>
    </source>
</evidence>
<gene>
    <name evidence="14" type="ORF">PV10_08399</name>
</gene>
<dbReference type="Pfam" id="PF00686">
    <property type="entry name" value="CBM_20"/>
    <property type="match status" value="1"/>
</dbReference>
<proteinExistence type="inferred from homology"/>
<dbReference type="PIRSF" id="PIRSF001031">
    <property type="entry name" value="Glu-a-glcsd_SBD"/>
    <property type="match status" value="1"/>
</dbReference>
<dbReference type="InterPro" id="IPR013784">
    <property type="entry name" value="Carb-bd-like_fold"/>
</dbReference>
<organism evidence="14 15">
    <name type="scientific">Exophiala mesophila</name>
    <name type="common">Black yeast-like fungus</name>
    <dbReference type="NCBI Taxonomy" id="212818"/>
    <lineage>
        <taxon>Eukaryota</taxon>
        <taxon>Fungi</taxon>
        <taxon>Dikarya</taxon>
        <taxon>Ascomycota</taxon>
        <taxon>Pezizomycotina</taxon>
        <taxon>Eurotiomycetes</taxon>
        <taxon>Chaetothyriomycetidae</taxon>
        <taxon>Chaetothyriales</taxon>
        <taxon>Herpotrichiellaceae</taxon>
        <taxon>Exophiala</taxon>
    </lineage>
</organism>
<keyword evidence="3 12" id="KW-0732">Signal</keyword>
<evidence type="ECO:0000256" key="8">
    <source>
        <dbReference type="ARBA" id="ARBA00023326"/>
    </source>
</evidence>
<dbReference type="GO" id="GO:0000272">
    <property type="term" value="P:polysaccharide catabolic process"/>
    <property type="evidence" value="ECO:0007669"/>
    <property type="project" value="UniProtKB-KW"/>
</dbReference>
<dbReference type="PANTHER" id="PTHR31616:SF12">
    <property type="entry name" value="GLUCOAMYLASE"/>
    <property type="match status" value="1"/>
</dbReference>
<dbReference type="InterPro" id="IPR008928">
    <property type="entry name" value="6-hairpin_glycosidase_sf"/>
</dbReference>
<dbReference type="AlphaFoldDB" id="A0A0D1ZPL8"/>
<evidence type="ECO:0000256" key="12">
    <source>
        <dbReference type="SAM" id="SignalP"/>
    </source>
</evidence>
<feature type="binding site" evidence="11">
    <location>
        <position position="156"/>
    </location>
    <ligand>
        <name>substrate</name>
    </ligand>
</feature>
<dbReference type="VEuPathDB" id="FungiDB:PV10_08399"/>
<comment type="similarity">
    <text evidence="2 9">Belongs to the glycosyl hydrolase 15 family.</text>
</comment>